<evidence type="ECO:0000256" key="2">
    <source>
        <dbReference type="ARBA" id="ARBA00022448"/>
    </source>
</evidence>
<comment type="caution">
    <text evidence="13">The sequence shown here is derived from an EMBL/GenBank/DDBJ whole genome shotgun (WGS) entry which is preliminary data.</text>
</comment>
<keyword evidence="8 11" id="KW-1133">Transmembrane helix</keyword>
<name>A0A1S2CRV9_AERSO</name>
<evidence type="ECO:0000259" key="12">
    <source>
        <dbReference type="Pfam" id="PF01490"/>
    </source>
</evidence>
<dbReference type="Gene3D" id="1.20.1740.10">
    <property type="entry name" value="Amino acid/polyamine transporter I"/>
    <property type="match status" value="1"/>
</dbReference>
<dbReference type="EMBL" id="NQMM01000041">
    <property type="protein sequence ID" value="PKQ75365.1"/>
    <property type="molecule type" value="Genomic_DNA"/>
</dbReference>
<evidence type="ECO:0000313" key="16">
    <source>
        <dbReference type="Proteomes" id="UP000179934"/>
    </source>
</evidence>
<dbReference type="STRING" id="646.BJD16_17825"/>
<dbReference type="Proteomes" id="UP000233467">
    <property type="component" value="Unassembled WGS sequence"/>
</dbReference>
<keyword evidence="6" id="KW-0769">Symport</keyword>
<feature type="transmembrane region" description="Helical" evidence="11">
    <location>
        <begin position="26"/>
        <end position="44"/>
    </location>
</feature>
<feature type="transmembrane region" description="Helical" evidence="11">
    <location>
        <begin position="257"/>
        <end position="280"/>
    </location>
</feature>
<gene>
    <name evidence="15" type="ORF">AOX56_14055</name>
    <name evidence="13" type="ORF">BJD16_17825</name>
    <name evidence="14" type="ORF">CJP16_14705</name>
</gene>
<feature type="transmembrane region" description="Helical" evidence="11">
    <location>
        <begin position="365"/>
        <end position="384"/>
    </location>
</feature>
<dbReference type="RefSeq" id="WP_042020713.1">
    <property type="nucleotide sequence ID" value="NZ_CAWNSS010000031.1"/>
</dbReference>
<dbReference type="PANTHER" id="PTHR35334">
    <property type="entry name" value="SERINE TRANSPORTER"/>
    <property type="match status" value="1"/>
</dbReference>
<keyword evidence="3" id="KW-1003">Cell membrane</keyword>
<dbReference type="NCBIfam" id="TIGR00814">
    <property type="entry name" value="stp"/>
    <property type="match status" value="1"/>
</dbReference>
<evidence type="ECO:0000256" key="6">
    <source>
        <dbReference type="ARBA" id="ARBA00022847"/>
    </source>
</evidence>
<evidence type="ECO:0000256" key="1">
    <source>
        <dbReference type="ARBA" id="ARBA00004429"/>
    </source>
</evidence>
<dbReference type="Proteomes" id="UP000233526">
    <property type="component" value="Unassembled WGS sequence"/>
</dbReference>
<reference evidence="13 16" key="1">
    <citation type="submission" date="2016-09" db="EMBL/GenBank/DDBJ databases">
        <title>Draft Genome Sequence of Aeromonas sobria Strain 08005, Isolated from Sick Rana catesbeiana.</title>
        <authorList>
            <person name="Yang Q."/>
        </authorList>
    </citation>
    <scope>NUCLEOTIDE SEQUENCE [LARGE SCALE GENOMIC DNA]</scope>
    <source>
        <strain evidence="13 16">08005</strain>
    </source>
</reference>
<evidence type="ECO:0000256" key="4">
    <source>
        <dbReference type="ARBA" id="ARBA00022519"/>
    </source>
</evidence>
<dbReference type="OrthoDB" id="1627372at2"/>
<protein>
    <submittedName>
        <fullName evidence="14">HAAAP family serine/threonine permease</fullName>
    </submittedName>
    <submittedName>
        <fullName evidence="15">Septum site-determining protein</fullName>
    </submittedName>
    <submittedName>
        <fullName evidence="13">Threonine/serine transporter TdcC</fullName>
    </submittedName>
</protein>
<feature type="domain" description="Amino acid transporter transmembrane" evidence="12">
    <location>
        <begin position="30"/>
        <end position="441"/>
    </location>
</feature>
<evidence type="ECO:0000256" key="11">
    <source>
        <dbReference type="SAM" id="Phobius"/>
    </source>
</evidence>
<evidence type="ECO:0000313" key="18">
    <source>
        <dbReference type="Proteomes" id="UP000233526"/>
    </source>
</evidence>
<feature type="transmembrane region" description="Helical" evidence="11">
    <location>
        <begin position="424"/>
        <end position="442"/>
    </location>
</feature>
<keyword evidence="9 11" id="KW-0472">Membrane</keyword>
<dbReference type="GO" id="GO:0015565">
    <property type="term" value="F:threonine efflux transmembrane transporter activity"/>
    <property type="evidence" value="ECO:0007669"/>
    <property type="project" value="InterPro"/>
</dbReference>
<keyword evidence="2" id="KW-0813">Transport</keyword>
<dbReference type="EMBL" id="LJZX01000031">
    <property type="protein sequence ID" value="PKQ79268.1"/>
    <property type="molecule type" value="Genomic_DNA"/>
</dbReference>
<dbReference type="InterPro" id="IPR004694">
    <property type="entry name" value="Hydroxy_aa_transpt"/>
</dbReference>
<keyword evidence="7" id="KW-0029">Amino-acid transport</keyword>
<comment type="subcellular location">
    <subcellularLocation>
        <location evidence="1">Cell inner membrane</location>
        <topology evidence="1">Multi-pass membrane protein</topology>
    </subcellularLocation>
</comment>
<feature type="transmembrane region" description="Helical" evidence="11">
    <location>
        <begin position="50"/>
        <end position="68"/>
    </location>
</feature>
<dbReference type="GO" id="GO:0015293">
    <property type="term" value="F:symporter activity"/>
    <property type="evidence" value="ECO:0007669"/>
    <property type="project" value="UniProtKB-KW"/>
</dbReference>
<dbReference type="InterPro" id="IPR023726">
    <property type="entry name" value="Thr/Ser_transpt_TdcC"/>
</dbReference>
<dbReference type="InterPro" id="IPR013057">
    <property type="entry name" value="AA_transpt_TM"/>
</dbReference>
<evidence type="ECO:0000313" key="14">
    <source>
        <dbReference type="EMBL" id="PKQ75365.1"/>
    </source>
</evidence>
<dbReference type="Proteomes" id="UP000179934">
    <property type="component" value="Unassembled WGS sequence"/>
</dbReference>
<dbReference type="EMBL" id="MKFU01000026">
    <property type="protein sequence ID" value="OHY90768.1"/>
    <property type="molecule type" value="Genomic_DNA"/>
</dbReference>
<evidence type="ECO:0000256" key="8">
    <source>
        <dbReference type="ARBA" id="ARBA00022989"/>
    </source>
</evidence>
<evidence type="ECO:0000256" key="9">
    <source>
        <dbReference type="ARBA" id="ARBA00023136"/>
    </source>
</evidence>
<feature type="transmembrane region" description="Helical" evidence="11">
    <location>
        <begin position="319"/>
        <end position="344"/>
    </location>
</feature>
<feature type="transmembrane region" description="Helical" evidence="11">
    <location>
        <begin position="104"/>
        <end position="129"/>
    </location>
</feature>
<dbReference type="InterPro" id="IPR018227">
    <property type="entry name" value="Amino_acid_transport_2"/>
</dbReference>
<evidence type="ECO:0000256" key="10">
    <source>
        <dbReference type="ARBA" id="ARBA00047996"/>
    </source>
</evidence>
<dbReference type="GO" id="GO:0015194">
    <property type="term" value="F:L-serine transmembrane transporter activity"/>
    <property type="evidence" value="ECO:0007669"/>
    <property type="project" value="InterPro"/>
</dbReference>
<dbReference type="NCBIfam" id="NF010152">
    <property type="entry name" value="PRK13629.1"/>
    <property type="match status" value="1"/>
</dbReference>
<feature type="transmembrane region" description="Helical" evidence="11">
    <location>
        <begin position="165"/>
        <end position="188"/>
    </location>
</feature>
<dbReference type="AlphaFoldDB" id="A0A1S2CRV9"/>
<evidence type="ECO:0000256" key="3">
    <source>
        <dbReference type="ARBA" id="ARBA00022475"/>
    </source>
</evidence>
<evidence type="ECO:0000313" key="15">
    <source>
        <dbReference type="EMBL" id="PKQ79268.1"/>
    </source>
</evidence>
<evidence type="ECO:0000313" key="13">
    <source>
        <dbReference type="EMBL" id="OHY90768.1"/>
    </source>
</evidence>
<dbReference type="GO" id="GO:0005886">
    <property type="term" value="C:plasma membrane"/>
    <property type="evidence" value="ECO:0007669"/>
    <property type="project" value="UniProtKB-SubCell"/>
</dbReference>
<evidence type="ECO:0000256" key="5">
    <source>
        <dbReference type="ARBA" id="ARBA00022692"/>
    </source>
</evidence>
<keyword evidence="17" id="KW-1185">Reference proteome</keyword>
<reference evidence="17 18" key="2">
    <citation type="journal article" date="2017" name="Front. Microbiol.">
        <title>Strong Genomic and Phenotypic Heterogeneity in the Aeromonas sobria Species Complex.</title>
        <authorList>
            <person name="Gauthier J."/>
            <person name="Vincent A.T."/>
            <person name="Charette S.J."/>
            <person name="Derome N."/>
        </authorList>
    </citation>
    <scope>NUCLEOTIDE SEQUENCE [LARGE SCALE GENOMIC DNA]</scope>
    <source>
        <strain evidence="15 18">JF2635</strain>
        <strain evidence="14 17">TM18</strain>
    </source>
</reference>
<dbReference type="GeneID" id="58922368"/>
<organism evidence="13 16">
    <name type="scientific">Aeromonas sobria</name>
    <dbReference type="NCBI Taxonomy" id="646"/>
    <lineage>
        <taxon>Bacteria</taxon>
        <taxon>Pseudomonadati</taxon>
        <taxon>Pseudomonadota</taxon>
        <taxon>Gammaproteobacteria</taxon>
        <taxon>Aeromonadales</taxon>
        <taxon>Aeromonadaceae</taxon>
        <taxon>Aeromonas</taxon>
    </lineage>
</organism>
<accession>A0A1S2CRV9</accession>
<feature type="transmembrane region" description="Helical" evidence="11">
    <location>
        <begin position="141"/>
        <end position="158"/>
    </location>
</feature>
<dbReference type="PANTHER" id="PTHR35334:SF1">
    <property type="entry name" value="THREONINE_SERINE TRANSPORTER TDCC"/>
    <property type="match status" value="1"/>
</dbReference>
<evidence type="ECO:0000313" key="17">
    <source>
        <dbReference type="Proteomes" id="UP000233467"/>
    </source>
</evidence>
<dbReference type="Pfam" id="PF01490">
    <property type="entry name" value="Aa_trans"/>
    <property type="match status" value="1"/>
</dbReference>
<sequence>MILDSVVTSSKEKENTRAWRKTDTTWGLGLFGTAIGAGVLFFPIRAGYGGLIPILIMMVLAYPIAFYCHRALARLCLSGSNPSANITETVEEHFGKMGGVVITFLYFFAICPLLWIYGVTITNTFMAFWEHQLQMVPLNRGVVALGLLLVMAFVIYFGKDLMVRVMSYLVFPFIASLIIISLSLVPYWNSAVFDQVNLSEISLLGHDGILVTVWLGISIMVFSFNFSPIVSSFIVSKREEYEHEFGRDFTEKRCSKIISGASMLMVAVVMFFAFSCLFTLSPQNMAEAKAQNIPVLSYLANHFSSMTGSKSTFATTLEYAASIIALVAIFKSFFGHYLGTLEGLNGLILKFGYQGDKTKVSSKKLNMISMLFIMGSTWLVAYVNPNILDLIEAMGAPIIASLLCLLPMYAVSKTPALAKYKGQASNLFVTIIGVLTILNIVSKLF</sequence>
<proteinExistence type="inferred from homology"/>
<comment type="catalytic activity">
    <reaction evidence="10">
        <text>L-serine(in) + H(+)(in) = L-serine(out) + H(+)(out)</text>
        <dbReference type="Rhea" id="RHEA:28887"/>
        <dbReference type="ChEBI" id="CHEBI:15378"/>
        <dbReference type="ChEBI" id="CHEBI:33384"/>
    </reaction>
    <physiologicalReaction direction="right-to-left" evidence="10">
        <dbReference type="Rhea" id="RHEA:28889"/>
    </physiologicalReaction>
</comment>
<feature type="transmembrane region" description="Helical" evidence="11">
    <location>
        <begin position="208"/>
        <end position="236"/>
    </location>
</feature>
<keyword evidence="5 11" id="KW-0812">Transmembrane</keyword>
<evidence type="ECO:0000256" key="7">
    <source>
        <dbReference type="ARBA" id="ARBA00022970"/>
    </source>
</evidence>
<dbReference type="HAMAP" id="MF_01583">
    <property type="entry name" value="Thr_Ser_transp_TdcC"/>
    <property type="match status" value="1"/>
</dbReference>
<keyword evidence="4" id="KW-0997">Cell inner membrane</keyword>
<feature type="transmembrane region" description="Helical" evidence="11">
    <location>
        <begin position="390"/>
        <end position="412"/>
    </location>
</feature>